<evidence type="ECO:0000313" key="13">
    <source>
        <dbReference type="Proteomes" id="UP000265864"/>
    </source>
</evidence>
<dbReference type="SUPFAM" id="SSF52540">
    <property type="entry name" value="P-loop containing nucleoside triphosphate hydrolases"/>
    <property type="match status" value="1"/>
</dbReference>
<comment type="subunit">
    <text evidence="8">The complex is composed of two ATP-binding proteins (BtuD), two transmembrane proteins (BtuC) and a solute-binding protein (BtuF).</text>
</comment>
<dbReference type="NCBIfam" id="NF002981">
    <property type="entry name" value="PRK03695.1"/>
    <property type="match status" value="1"/>
</dbReference>
<keyword evidence="5 8" id="KW-0067">ATP-binding</keyword>
<dbReference type="EMBL" id="CP032482">
    <property type="protein sequence ID" value="AYD44224.1"/>
    <property type="molecule type" value="Genomic_DNA"/>
</dbReference>
<organism evidence="11 13">
    <name type="scientific">Yersinia rochesterensis</name>
    <dbReference type="NCBI Taxonomy" id="1604335"/>
    <lineage>
        <taxon>Bacteria</taxon>
        <taxon>Pseudomonadati</taxon>
        <taxon>Pseudomonadota</taxon>
        <taxon>Gammaproteobacteria</taxon>
        <taxon>Enterobacterales</taxon>
        <taxon>Yersiniaceae</taxon>
        <taxon>Yersinia</taxon>
    </lineage>
</organism>
<dbReference type="Pfam" id="PF00005">
    <property type="entry name" value="ABC_tran"/>
    <property type="match status" value="1"/>
</dbReference>
<comment type="catalytic activity">
    <reaction evidence="8">
        <text>an R-cob(III)alamin(out) + ATP + H2O = an R-cob(III)alamin(in) + ADP + phosphate + H(+)</text>
        <dbReference type="Rhea" id="RHEA:17873"/>
        <dbReference type="ChEBI" id="CHEBI:15377"/>
        <dbReference type="ChEBI" id="CHEBI:15378"/>
        <dbReference type="ChEBI" id="CHEBI:30616"/>
        <dbReference type="ChEBI" id="CHEBI:43474"/>
        <dbReference type="ChEBI" id="CHEBI:140785"/>
        <dbReference type="ChEBI" id="CHEBI:456216"/>
        <dbReference type="EC" id="7.6.2.8"/>
    </reaction>
</comment>
<dbReference type="PROSITE" id="PS50893">
    <property type="entry name" value="ABC_TRANSPORTER_2"/>
    <property type="match status" value="1"/>
</dbReference>
<keyword evidence="4 8" id="KW-0547">Nucleotide-binding</keyword>
<evidence type="ECO:0000256" key="1">
    <source>
        <dbReference type="ARBA" id="ARBA00022448"/>
    </source>
</evidence>
<evidence type="ECO:0000313" key="10">
    <source>
        <dbReference type="EMBL" id="AJJ36981.1"/>
    </source>
</evidence>
<comment type="similarity">
    <text evidence="8">Belongs to the ABC transporter superfamily. Vitamin B12 importer (TC 3.A.1.13.1) family.</text>
</comment>
<dbReference type="InterPro" id="IPR003593">
    <property type="entry name" value="AAA+_ATPase"/>
</dbReference>
<dbReference type="Proteomes" id="UP000031883">
    <property type="component" value="Chromosome"/>
</dbReference>
<comment type="function">
    <text evidence="8">Part of the ABC transporter complex BtuCDF involved in vitamin B12 import. Responsible for energy coupling to the transport system.</text>
</comment>
<dbReference type="EC" id="7.6.2.8" evidence="8"/>
<dbReference type="InterPro" id="IPR017871">
    <property type="entry name" value="ABC_transporter-like_CS"/>
</dbReference>
<dbReference type="GeneID" id="82551343"/>
<keyword evidence="3" id="KW-0997">Cell inner membrane</keyword>
<dbReference type="RefSeq" id="WP_038632583.1">
    <property type="nucleotide sequence ID" value="NZ_CABHXK010000044.1"/>
</dbReference>
<keyword evidence="11" id="KW-0378">Hydrolase</keyword>
<keyword evidence="7 8" id="KW-0472">Membrane</keyword>
<keyword evidence="2 8" id="KW-1003">Cell membrane</keyword>
<dbReference type="SMART" id="SM00382">
    <property type="entry name" value="AAA"/>
    <property type="match status" value="1"/>
</dbReference>
<dbReference type="PANTHER" id="PTHR42734">
    <property type="entry name" value="METAL TRANSPORT SYSTEM ATP-BINDING PROTEIN TM_0124-RELATED"/>
    <property type="match status" value="1"/>
</dbReference>
<gene>
    <name evidence="8 11" type="primary">btuD</name>
    <name evidence="10" type="ORF">CH54_263</name>
    <name evidence="11" type="ORF">DXZ79_11275</name>
</gene>
<evidence type="ECO:0000256" key="6">
    <source>
        <dbReference type="ARBA" id="ARBA00022967"/>
    </source>
</evidence>
<dbReference type="GO" id="GO:0015420">
    <property type="term" value="F:ABC-type vitamin B12 transporter activity"/>
    <property type="evidence" value="ECO:0007669"/>
    <property type="project" value="UniProtKB-UniRule"/>
</dbReference>
<dbReference type="Gene3D" id="3.40.50.300">
    <property type="entry name" value="P-loop containing nucleotide triphosphate hydrolases"/>
    <property type="match status" value="1"/>
</dbReference>
<reference evidence="11 13" key="2">
    <citation type="submission" date="2018-09" db="EMBL/GenBank/DDBJ databases">
        <title>Yersinia kristensenii subsp. rochesterensis subsp. nov., Isolated from Human Feces.</title>
        <authorList>
            <person name="Cunningham S.A."/>
            <person name="Jeraldo P."/>
            <person name="Patel R."/>
        </authorList>
    </citation>
    <scope>NUCLEOTIDE SEQUENCE [LARGE SCALE GENOMIC DNA]</scope>
    <source>
        <strain evidence="11 13">ATCC BAA-2637</strain>
    </source>
</reference>
<dbReference type="GO" id="GO:0016887">
    <property type="term" value="F:ATP hydrolysis activity"/>
    <property type="evidence" value="ECO:0007669"/>
    <property type="project" value="InterPro"/>
</dbReference>
<evidence type="ECO:0000256" key="3">
    <source>
        <dbReference type="ARBA" id="ARBA00022519"/>
    </source>
</evidence>
<keyword evidence="1 8" id="KW-0813">Transport</keyword>
<accession>A0A386HFI3</accession>
<dbReference type="EMBL" id="CP009997">
    <property type="protein sequence ID" value="AJJ36981.1"/>
    <property type="molecule type" value="Genomic_DNA"/>
</dbReference>
<name>A0A386HFI3_9GAMM</name>
<keyword evidence="12" id="KW-1185">Reference proteome</keyword>
<dbReference type="PROSITE" id="PS00211">
    <property type="entry name" value="ABC_TRANSPORTER_1"/>
    <property type="match status" value="1"/>
</dbReference>
<dbReference type="HAMAP" id="MF_01005">
    <property type="entry name" value="BtuD"/>
    <property type="match status" value="1"/>
</dbReference>
<dbReference type="AlphaFoldDB" id="A0A386HFI3"/>
<dbReference type="PANTHER" id="PTHR42734:SF18">
    <property type="entry name" value="VITAMIN B12 IMPORT ATP-BINDING PROTEIN BTUD"/>
    <property type="match status" value="1"/>
</dbReference>
<dbReference type="InterPro" id="IPR027417">
    <property type="entry name" value="P-loop_NTPase"/>
</dbReference>
<evidence type="ECO:0000256" key="8">
    <source>
        <dbReference type="HAMAP-Rule" id="MF_01005"/>
    </source>
</evidence>
<evidence type="ECO:0000256" key="7">
    <source>
        <dbReference type="ARBA" id="ARBA00023136"/>
    </source>
</evidence>
<evidence type="ECO:0000313" key="11">
    <source>
        <dbReference type="EMBL" id="AYD44224.1"/>
    </source>
</evidence>
<feature type="domain" description="ABC transporter" evidence="9">
    <location>
        <begin position="3"/>
        <end position="235"/>
    </location>
</feature>
<proteinExistence type="inferred from homology"/>
<dbReference type="InterPro" id="IPR050153">
    <property type="entry name" value="Metal_Ion_Import_ABC"/>
</dbReference>
<protein>
    <recommendedName>
        <fullName evidence="8">Vitamin B12 import ATP-binding protein BtuD</fullName>
        <ecNumber evidence="8">7.6.2.8</ecNumber>
    </recommendedName>
    <alternativeName>
        <fullName evidence="8">Vitamin B12-transporting ATPase</fullName>
    </alternativeName>
</protein>
<dbReference type="GO" id="GO:0005524">
    <property type="term" value="F:ATP binding"/>
    <property type="evidence" value="ECO:0007669"/>
    <property type="project" value="UniProtKB-KW"/>
</dbReference>
<dbReference type="GO" id="GO:0005886">
    <property type="term" value="C:plasma membrane"/>
    <property type="evidence" value="ECO:0007669"/>
    <property type="project" value="UniProtKB-SubCell"/>
</dbReference>
<dbReference type="FunFam" id="3.40.50.300:FF:000462">
    <property type="entry name" value="Vitamin B12 import ATP-binding protein BtuD"/>
    <property type="match status" value="1"/>
</dbReference>
<comment type="subcellular location">
    <subcellularLocation>
        <location evidence="8">Cell membrane</location>
        <topology evidence="8">Peripheral membrane protein</topology>
    </subcellularLocation>
</comment>
<dbReference type="InterPro" id="IPR023693">
    <property type="entry name" value="ABC_transptr_BtuD"/>
</dbReference>
<dbReference type="Proteomes" id="UP000265864">
    <property type="component" value="Chromosome"/>
</dbReference>
<evidence type="ECO:0000259" key="9">
    <source>
        <dbReference type="PROSITE" id="PS50893"/>
    </source>
</evidence>
<sequence length="254" mass="27887">MLLQLSNVSVDTRLAPFSTQVAAGLQIHVIGPNGAGKSTLLTALAGLLPSEGDITLAGKSLSRYLGHDLARFRAYLSQQQSALTMMPVFQYLSLYQPAGVPQDAIAATIGYLCEKLRLTDKLSRMLSQLSGGEWQRVRLAAVFLQAWPDINPDSKLLLLDEPYTGLDVAQKVALDSLLREFCSAGRSAIISAHDLNHTLQQADQVWLMARGHVLAQGGTHQVMETHILSEVFEVDFQIHSFNQQSWIITKSFQS</sequence>
<reference evidence="10 12" key="1">
    <citation type="journal article" date="2015" name="Genome Announc.">
        <title>Thirty-Two Complete Genome Assemblies of Nine Yersinia Species, Including Y. pestis, Y. pseudotuberculosis, and Y. enterocolitica.</title>
        <authorList>
            <person name="Johnson S.L."/>
            <person name="Daligault H.E."/>
            <person name="Davenport K.W."/>
            <person name="Jaissle J."/>
            <person name="Frey K.G."/>
            <person name="Ladner J.T."/>
            <person name="Broomall S.M."/>
            <person name="Bishop-Lilly K.A."/>
            <person name="Bruce D.C."/>
            <person name="Coyne S.R."/>
            <person name="Gibbons H.S."/>
            <person name="Lo C.C."/>
            <person name="Munk A.C."/>
            <person name="Rosenzweig C.N."/>
            <person name="Koroleva G.I."/>
            <person name="Palacios G.F."/>
            <person name="Redden C.L."/>
            <person name="Xu Y."/>
            <person name="Minogue T.D."/>
            <person name="Chain P.S."/>
        </authorList>
    </citation>
    <scope>NUCLEOTIDE SEQUENCE [LARGE SCALE GENOMIC DNA]</scope>
    <source>
        <strain evidence="10 12">Y231</strain>
    </source>
</reference>
<evidence type="ECO:0000313" key="12">
    <source>
        <dbReference type="Proteomes" id="UP000031883"/>
    </source>
</evidence>
<evidence type="ECO:0000256" key="4">
    <source>
        <dbReference type="ARBA" id="ARBA00022741"/>
    </source>
</evidence>
<keyword evidence="6 8" id="KW-1278">Translocase</keyword>
<evidence type="ECO:0000256" key="5">
    <source>
        <dbReference type="ARBA" id="ARBA00022840"/>
    </source>
</evidence>
<evidence type="ECO:0000256" key="2">
    <source>
        <dbReference type="ARBA" id="ARBA00022475"/>
    </source>
</evidence>
<feature type="binding site" evidence="8">
    <location>
        <begin position="31"/>
        <end position="38"/>
    </location>
    <ligand>
        <name>ATP</name>
        <dbReference type="ChEBI" id="CHEBI:30616"/>
    </ligand>
</feature>
<dbReference type="InterPro" id="IPR003439">
    <property type="entry name" value="ABC_transporter-like_ATP-bd"/>
</dbReference>